<accession>A0A8E2A3M4</accession>
<evidence type="ECO:0000313" key="2">
    <source>
        <dbReference type="EMBL" id="NYI50223.1"/>
    </source>
</evidence>
<keyword evidence="3" id="KW-1185">Reference proteome</keyword>
<dbReference type="Proteomes" id="UP000574332">
    <property type="component" value="Unassembled WGS sequence"/>
</dbReference>
<sequence length="59" mass="5572">MASEEEKGKAVLTTTTIAGIGATAGVGIAAVFSAPLLVPALIGGAIGCTAGAIMSALKK</sequence>
<dbReference type="RefSeq" id="WP_179399833.1">
    <property type="nucleotide sequence ID" value="NZ_JACCCY010000003.1"/>
</dbReference>
<dbReference type="EMBL" id="JACCCY010000003">
    <property type="protein sequence ID" value="NYI50223.1"/>
    <property type="molecule type" value="Genomic_DNA"/>
</dbReference>
<proteinExistence type="predicted"/>
<feature type="transmembrane region" description="Helical" evidence="1">
    <location>
        <begin position="12"/>
        <end position="32"/>
    </location>
</feature>
<evidence type="ECO:0000313" key="3">
    <source>
        <dbReference type="Proteomes" id="UP000574332"/>
    </source>
</evidence>
<evidence type="ECO:0000256" key="1">
    <source>
        <dbReference type="SAM" id="Phobius"/>
    </source>
</evidence>
<comment type="caution">
    <text evidence="2">The sequence shown here is derived from an EMBL/GenBank/DDBJ whole genome shotgun (WGS) entry which is preliminary data.</text>
</comment>
<keyword evidence="1" id="KW-0472">Membrane</keyword>
<name>A0A8E2A3M4_9PORP</name>
<protein>
    <submittedName>
        <fullName evidence="2">Putative membrane protein</fullName>
    </submittedName>
</protein>
<dbReference type="AlphaFoldDB" id="A0A8E2A3M4"/>
<gene>
    <name evidence="2" type="ORF">F5613_002353</name>
</gene>
<reference evidence="2 3" key="1">
    <citation type="submission" date="2020-07" db="EMBL/GenBank/DDBJ databases">
        <title>Genomic Encyclopedia of Type Strains, Phase IV (KMG-IV): sequencing the most valuable type-strain genomes for metagenomic binning, comparative biology and taxonomic classification.</title>
        <authorList>
            <person name="Goeker M."/>
        </authorList>
    </citation>
    <scope>NUCLEOTIDE SEQUENCE [LARGE SCALE GENOMIC DNA]</scope>
    <source>
        <strain evidence="2 3">DSM 23697</strain>
    </source>
</reference>
<keyword evidence="1" id="KW-1133">Transmembrane helix</keyword>
<feature type="transmembrane region" description="Helical" evidence="1">
    <location>
        <begin position="38"/>
        <end position="57"/>
    </location>
</feature>
<organism evidence="2 3">
    <name type="scientific">Macellibacteroides fermentans</name>
    <dbReference type="NCBI Taxonomy" id="879969"/>
    <lineage>
        <taxon>Bacteria</taxon>
        <taxon>Pseudomonadati</taxon>
        <taxon>Bacteroidota</taxon>
        <taxon>Bacteroidia</taxon>
        <taxon>Bacteroidales</taxon>
        <taxon>Porphyromonadaceae</taxon>
        <taxon>Macellibacteroides</taxon>
    </lineage>
</organism>
<keyword evidence="1" id="KW-0812">Transmembrane</keyword>